<keyword evidence="2" id="KW-1185">Reference proteome</keyword>
<evidence type="ECO:0000313" key="1">
    <source>
        <dbReference type="EMBL" id="UWZ37553.1"/>
    </source>
</evidence>
<accession>A0ABY5Z663</accession>
<reference evidence="1" key="1">
    <citation type="submission" date="2021-04" db="EMBL/GenBank/DDBJ databases">
        <title>Biosynthetic gene clusters of Dactylosporangioum roseum.</title>
        <authorList>
            <person name="Hartkoorn R.C."/>
            <person name="Beaudoing E."/>
            <person name="Hot D."/>
            <person name="Moureu S."/>
        </authorList>
    </citation>
    <scope>NUCLEOTIDE SEQUENCE</scope>
    <source>
        <strain evidence="1">NRRL B-16295</strain>
    </source>
</reference>
<evidence type="ECO:0000313" key="2">
    <source>
        <dbReference type="Proteomes" id="UP001058271"/>
    </source>
</evidence>
<dbReference type="EMBL" id="CP073721">
    <property type="protein sequence ID" value="UWZ37553.1"/>
    <property type="molecule type" value="Genomic_DNA"/>
</dbReference>
<protein>
    <submittedName>
        <fullName evidence="1">Uncharacterized protein</fullName>
    </submittedName>
</protein>
<proteinExistence type="predicted"/>
<gene>
    <name evidence="1" type="ORF">Drose_04515</name>
</gene>
<sequence length="84" mass="8998">MATGPWHYREAERLAQLAKDKSAALLGVTMSAAQADLEQGQISQTIALAHVHATLADVAATAQNIRRNNAMDAGLADDWIEVSR</sequence>
<organism evidence="1 2">
    <name type="scientific">Dactylosporangium roseum</name>
    <dbReference type="NCBI Taxonomy" id="47989"/>
    <lineage>
        <taxon>Bacteria</taxon>
        <taxon>Bacillati</taxon>
        <taxon>Actinomycetota</taxon>
        <taxon>Actinomycetes</taxon>
        <taxon>Micromonosporales</taxon>
        <taxon>Micromonosporaceae</taxon>
        <taxon>Dactylosporangium</taxon>
    </lineage>
</organism>
<dbReference type="RefSeq" id="WP_260726911.1">
    <property type="nucleotide sequence ID" value="NZ_BAAABS010000070.1"/>
</dbReference>
<name>A0ABY5Z663_9ACTN</name>
<dbReference type="Proteomes" id="UP001058271">
    <property type="component" value="Chromosome"/>
</dbReference>